<proteinExistence type="predicted"/>
<dbReference type="GO" id="GO:0016787">
    <property type="term" value="F:hydrolase activity"/>
    <property type="evidence" value="ECO:0007669"/>
    <property type="project" value="UniProtKB-KW"/>
</dbReference>
<dbReference type="Pfam" id="PF07859">
    <property type="entry name" value="Abhydrolase_3"/>
    <property type="match status" value="1"/>
</dbReference>
<name>A0A7X0D2Q6_9HYPH</name>
<dbReference type="InterPro" id="IPR013094">
    <property type="entry name" value="AB_hydrolase_3"/>
</dbReference>
<feature type="domain" description="Alpha/beta hydrolase fold-3" evidence="2">
    <location>
        <begin position="79"/>
        <end position="268"/>
    </location>
</feature>
<gene>
    <name evidence="3" type="ORF">HNQ72_005159</name>
</gene>
<dbReference type="AlphaFoldDB" id="A0A7X0D2Q6"/>
<keyword evidence="1 3" id="KW-0378">Hydrolase</keyword>
<reference evidence="3 4" key="1">
    <citation type="submission" date="2020-08" db="EMBL/GenBank/DDBJ databases">
        <title>Genomic Encyclopedia of Type Strains, Phase IV (KMG-IV): sequencing the most valuable type-strain genomes for metagenomic binning, comparative biology and taxonomic classification.</title>
        <authorList>
            <person name="Goeker M."/>
        </authorList>
    </citation>
    <scope>NUCLEOTIDE SEQUENCE [LARGE SCALE GENOMIC DNA]</scope>
    <source>
        <strain evidence="3 4">DSM 100734</strain>
    </source>
</reference>
<evidence type="ECO:0000313" key="4">
    <source>
        <dbReference type="Proteomes" id="UP000547879"/>
    </source>
</evidence>
<dbReference type="RefSeq" id="WP_183996460.1">
    <property type="nucleotide sequence ID" value="NZ_BMHW01000009.1"/>
</dbReference>
<dbReference type="EMBL" id="JACHEG010000008">
    <property type="protein sequence ID" value="MBB6165313.1"/>
    <property type="molecule type" value="Genomic_DNA"/>
</dbReference>
<dbReference type="InterPro" id="IPR029058">
    <property type="entry name" value="AB_hydrolase_fold"/>
</dbReference>
<keyword evidence="4" id="KW-1185">Reference proteome</keyword>
<protein>
    <submittedName>
        <fullName evidence="3">Acetyl esterase</fullName>
        <ecNumber evidence="3">3.1.1.-</ecNumber>
    </submittedName>
</protein>
<sequence length="277" mass="30385">MNADIVKLVGDAQRLGLRRNEEITPGEARAAFAGGWHRLQVPARPTASVKDHTIGTSRHALALRISRGEGTRDEVQPGLLFLHRGGWMLGNVERHERMCHILATLVGIAVVAVDYRLVPDHPIPAAIDDAAKALRWLSGNARELSIDPDRTAVGGDSGGGNLSSVLAIMARVDRFLLSFFRHWPIRLSIKRRKAPLMKRTRKGCRSPRIRWAGSFNCLSDDAVGLDWRTFPIPVASVAGLAPLLVITMGNDPLRDEGRDYAKILKSVGPCSNVLELH</sequence>
<dbReference type="Gene3D" id="3.40.50.1820">
    <property type="entry name" value="alpha/beta hydrolase"/>
    <property type="match status" value="1"/>
</dbReference>
<dbReference type="Proteomes" id="UP000547879">
    <property type="component" value="Unassembled WGS sequence"/>
</dbReference>
<evidence type="ECO:0000256" key="1">
    <source>
        <dbReference type="ARBA" id="ARBA00022801"/>
    </source>
</evidence>
<dbReference type="SUPFAM" id="SSF53474">
    <property type="entry name" value="alpha/beta-Hydrolases"/>
    <property type="match status" value="1"/>
</dbReference>
<dbReference type="PANTHER" id="PTHR48081">
    <property type="entry name" value="AB HYDROLASE SUPERFAMILY PROTEIN C4A8.06C"/>
    <property type="match status" value="1"/>
</dbReference>
<organism evidence="3 4">
    <name type="scientific">Rhizobium wenxiniae</name>
    <dbReference type="NCBI Taxonomy" id="1737357"/>
    <lineage>
        <taxon>Bacteria</taxon>
        <taxon>Pseudomonadati</taxon>
        <taxon>Pseudomonadota</taxon>
        <taxon>Alphaproteobacteria</taxon>
        <taxon>Hyphomicrobiales</taxon>
        <taxon>Rhizobiaceae</taxon>
        <taxon>Rhizobium/Agrobacterium group</taxon>
        <taxon>Rhizobium</taxon>
    </lineage>
</organism>
<evidence type="ECO:0000313" key="3">
    <source>
        <dbReference type="EMBL" id="MBB6165313.1"/>
    </source>
</evidence>
<dbReference type="PANTHER" id="PTHR48081:SF8">
    <property type="entry name" value="ALPHA_BETA HYDROLASE FOLD-3 DOMAIN-CONTAINING PROTEIN-RELATED"/>
    <property type="match status" value="1"/>
</dbReference>
<accession>A0A7X0D2Q6</accession>
<dbReference type="EC" id="3.1.1.-" evidence="3"/>
<dbReference type="InterPro" id="IPR050300">
    <property type="entry name" value="GDXG_lipolytic_enzyme"/>
</dbReference>
<evidence type="ECO:0000259" key="2">
    <source>
        <dbReference type="Pfam" id="PF07859"/>
    </source>
</evidence>
<comment type="caution">
    <text evidence="3">The sequence shown here is derived from an EMBL/GenBank/DDBJ whole genome shotgun (WGS) entry which is preliminary data.</text>
</comment>